<accession>A0A6S7KN30</accession>
<evidence type="ECO:0000313" key="2">
    <source>
        <dbReference type="Proteomes" id="UP001152795"/>
    </source>
</evidence>
<dbReference type="PROSITE" id="PS50097">
    <property type="entry name" value="BTB"/>
    <property type="match status" value="1"/>
</dbReference>
<dbReference type="PANTHER" id="PTHR14499">
    <property type="entry name" value="POTASSIUM CHANNEL TETRAMERIZATION DOMAIN-CONTAINING"/>
    <property type="match status" value="1"/>
</dbReference>
<feature type="non-terminal residue" evidence="1">
    <location>
        <position position="189"/>
    </location>
</feature>
<dbReference type="EMBL" id="CACRXK020034736">
    <property type="protein sequence ID" value="CAB4044374.1"/>
    <property type="molecule type" value="Genomic_DNA"/>
</dbReference>
<dbReference type="SUPFAM" id="SSF54695">
    <property type="entry name" value="POZ domain"/>
    <property type="match status" value="1"/>
</dbReference>
<evidence type="ECO:0000313" key="1">
    <source>
        <dbReference type="EMBL" id="CAB4044374.1"/>
    </source>
</evidence>
<gene>
    <name evidence="1" type="ORF">PACLA_8A006157</name>
</gene>
<dbReference type="CDD" id="cd18316">
    <property type="entry name" value="BTB_POZ_KCTD-like"/>
    <property type="match status" value="1"/>
</dbReference>
<proteinExistence type="predicted"/>
<comment type="caution">
    <text evidence="1">The sequence shown here is derived from an EMBL/GenBank/DDBJ whole genome shotgun (WGS) entry which is preliminary data.</text>
</comment>
<sequence>MGRMNKPNNMQDHFQSFNSALQTEVQRIEAMRKEVESREKALNDEKERMMKIEVEDDDVISLNIGGKIMAASRSTLCQVEGSLLASMFSGRWEERLKKDKHENVFLDFNPDCFKLILNYLRAKKIETPRSKAKEPKPPRDETSNYWNLVDYLGLHEELKSTTSKTLLQLADTKEGTYCMNKDDGDVKEE</sequence>
<dbReference type="PANTHER" id="PTHR14499:SF136">
    <property type="entry name" value="GH08630P"/>
    <property type="match status" value="1"/>
</dbReference>
<dbReference type="AlphaFoldDB" id="A0A6S7KN30"/>
<dbReference type="Gene3D" id="3.30.710.10">
    <property type="entry name" value="Potassium Channel Kv1.1, Chain A"/>
    <property type="match status" value="1"/>
</dbReference>
<dbReference type="GO" id="GO:0051260">
    <property type="term" value="P:protein homooligomerization"/>
    <property type="evidence" value="ECO:0007669"/>
    <property type="project" value="InterPro"/>
</dbReference>
<dbReference type="Pfam" id="PF02214">
    <property type="entry name" value="BTB_2"/>
    <property type="match status" value="1"/>
</dbReference>
<dbReference type="InterPro" id="IPR011333">
    <property type="entry name" value="SKP1/BTB/POZ_sf"/>
</dbReference>
<dbReference type="InterPro" id="IPR003131">
    <property type="entry name" value="T1-type_BTB"/>
</dbReference>
<reference evidence="1" key="1">
    <citation type="submission" date="2020-04" db="EMBL/GenBank/DDBJ databases">
        <authorList>
            <person name="Alioto T."/>
            <person name="Alioto T."/>
            <person name="Gomez Garrido J."/>
        </authorList>
    </citation>
    <scope>NUCLEOTIDE SEQUENCE</scope>
    <source>
        <strain evidence="1">A484AB</strain>
    </source>
</reference>
<dbReference type="Proteomes" id="UP001152795">
    <property type="component" value="Unassembled WGS sequence"/>
</dbReference>
<protein>
    <submittedName>
        <fullName evidence="1">Chaperone dnaK2</fullName>
    </submittedName>
</protein>
<organism evidence="1 2">
    <name type="scientific">Paramuricea clavata</name>
    <name type="common">Red gorgonian</name>
    <name type="synonym">Violescent sea-whip</name>
    <dbReference type="NCBI Taxonomy" id="317549"/>
    <lineage>
        <taxon>Eukaryota</taxon>
        <taxon>Metazoa</taxon>
        <taxon>Cnidaria</taxon>
        <taxon>Anthozoa</taxon>
        <taxon>Octocorallia</taxon>
        <taxon>Malacalcyonacea</taxon>
        <taxon>Plexauridae</taxon>
        <taxon>Paramuricea</taxon>
    </lineage>
</organism>
<dbReference type="OrthoDB" id="5959138at2759"/>
<name>A0A6S7KN30_PARCT</name>
<dbReference type="InterPro" id="IPR000210">
    <property type="entry name" value="BTB/POZ_dom"/>
</dbReference>
<keyword evidence="2" id="KW-1185">Reference proteome</keyword>